<dbReference type="Pfam" id="PF01580">
    <property type="entry name" value="FtsK_SpoIIIE"/>
    <property type="match status" value="1"/>
</dbReference>
<keyword evidence="1" id="KW-0597">Phosphoprotein</keyword>
<dbReference type="CDD" id="cd00060">
    <property type="entry name" value="FHA"/>
    <property type="match status" value="1"/>
</dbReference>
<evidence type="ECO:0000313" key="8">
    <source>
        <dbReference type="EMBL" id="MBB2996313.1"/>
    </source>
</evidence>
<evidence type="ECO:0000259" key="7">
    <source>
        <dbReference type="PROSITE" id="PS50901"/>
    </source>
</evidence>
<dbReference type="PANTHER" id="PTHR22683">
    <property type="entry name" value="SPORULATION PROTEIN RELATED"/>
    <property type="match status" value="1"/>
</dbReference>
<dbReference type="SMART" id="SM00240">
    <property type="entry name" value="FHA"/>
    <property type="match status" value="1"/>
</dbReference>
<dbReference type="Pfam" id="PF16697">
    <property type="entry name" value="Yop-YscD_cpl"/>
    <property type="match status" value="1"/>
</dbReference>
<feature type="binding site" evidence="4">
    <location>
        <begin position="537"/>
        <end position="544"/>
    </location>
    <ligand>
        <name>ATP</name>
        <dbReference type="ChEBI" id="CHEBI:30616"/>
    </ligand>
</feature>
<evidence type="ECO:0000256" key="4">
    <source>
        <dbReference type="PROSITE-ProRule" id="PRU00289"/>
    </source>
</evidence>
<dbReference type="SUPFAM" id="SSF49879">
    <property type="entry name" value="SMAD/FHA domain"/>
    <property type="match status" value="1"/>
</dbReference>
<dbReference type="GO" id="GO:0003677">
    <property type="term" value="F:DNA binding"/>
    <property type="evidence" value="ECO:0007669"/>
    <property type="project" value="InterPro"/>
</dbReference>
<evidence type="ECO:0000256" key="2">
    <source>
        <dbReference type="ARBA" id="ARBA00022741"/>
    </source>
</evidence>
<dbReference type="InterPro" id="IPR050206">
    <property type="entry name" value="FtsK/SpoIIIE/SftA"/>
</dbReference>
<dbReference type="InterPro" id="IPR008984">
    <property type="entry name" value="SMAD_FHA_dom_sf"/>
</dbReference>
<name>A0A839QL24_9MICC</name>
<keyword evidence="2 4" id="KW-0547">Nucleotide-binding</keyword>
<dbReference type="CDD" id="cd01127">
    <property type="entry name" value="TrwB_TraG_TraD_VirD4"/>
    <property type="match status" value="1"/>
</dbReference>
<evidence type="ECO:0000259" key="6">
    <source>
        <dbReference type="PROSITE" id="PS50006"/>
    </source>
</evidence>
<keyword evidence="5" id="KW-0472">Membrane</keyword>
<accession>A0A839QL24</accession>
<evidence type="ECO:0000256" key="1">
    <source>
        <dbReference type="ARBA" id="ARBA00022553"/>
    </source>
</evidence>
<dbReference type="InterPro" id="IPR000253">
    <property type="entry name" value="FHA_dom"/>
</dbReference>
<feature type="domain" description="FHA" evidence="6">
    <location>
        <begin position="103"/>
        <end position="156"/>
    </location>
</feature>
<dbReference type="PANTHER" id="PTHR22683:SF1">
    <property type="entry name" value="TYPE VII SECRETION SYSTEM PROTEIN ESSC"/>
    <property type="match status" value="1"/>
</dbReference>
<dbReference type="InterPro" id="IPR002543">
    <property type="entry name" value="FtsK_dom"/>
</dbReference>
<evidence type="ECO:0000256" key="5">
    <source>
        <dbReference type="SAM" id="Phobius"/>
    </source>
</evidence>
<dbReference type="PROSITE" id="PS50006">
    <property type="entry name" value="FHA_DOMAIN"/>
    <property type="match status" value="1"/>
</dbReference>
<dbReference type="SUPFAM" id="SSF52540">
    <property type="entry name" value="P-loop containing nucleoside triphosphate hydrolases"/>
    <property type="match status" value="1"/>
</dbReference>
<dbReference type="InterPro" id="IPR003593">
    <property type="entry name" value="AAA+_ATPase"/>
</dbReference>
<gene>
    <name evidence="8" type="ORF">E9229_002504</name>
</gene>
<sequence length="1250" mass="130091">MALQLTLTGCSPEVAWEACLEGDVPSSGAGLAALLAETTGLCIWFLGPVPIQRIGRLPVHGHLLLSTTALPLPRSDLAPAQPDARALHLVVVEGPDPGPRLPLLRGEHTIGRAGADMCVADPGLSRIHARLVVDALGVRVYDLDSGNGISIDGQRVSESILVEGGGFSAGESTFTVMGAATDTASADRSWPQEPLPVEAPPPTGRVLPQALGALLPMAVGLGLFVATGSWYFLAFCVIGLATGGVSALSGLRERRRHLFSLKAAVLVDEGRRRALALPPGEAAHRFRANPTSPTGPDSAVFCVGRGDAAANVPSGARIRGAAPPLARNVPCFLPCGPGSLGILEGSVPAAHALVRSLILRLAPELFNGTTTLILTGDASFLPVEVRRMPGVSVLDRLPSSHGFSTRTLVLSLGPDASACAAAKNLAAAPSGPGVVLVCPRDGSQSATWSVDAGSGRVVRGQETSFIRPDRLGTEVLRTLLVSVLPEPGFGPLPDTVPEPRPHGADATRRLACRIGCNGPDPVELDLVADGPHLLVAGTTGSGKSELLRSLVLGWCQEYSAAELALMLVDFKGGSALGPLGALPHVQSLATDLDGDGASRALESLGAELRRREALLAAAGAGDYAEYRSEAGAGRLPLPRLVVVIDEFRVLGTELPDATDRIVRLATIGRSLGVHLVLATQRPQGAVPAELRANINSVLCLRLQSEFESSELLGTPAAAGLDPAMPGSALLRRGTGMVVGFRVDDRASRGNPPKLLVYGSRLGQPRAATGQMPPREHPLDELVATAARRFAPSEIPENPFPRPLPQLLPFLPRRILGTVPGTGIGLGLVDLVAEQRSTGWWWSPGTMRRLAVIGHPASGVGPLLGNLLAGLPRIGARAFVLDGAGYLAGWATAPQIAGYVGAAEPERVADVIGLLAGADTDPALVLLVTGMAGWAGTMDSQAYAELDGFLAAQARRSRGPGPALVLAGDRDAGAAKAYALCEHRLFLPLGSGPETTIGWPRLRSVAKIPGRSVWVGPETPLTGHAVQLLTVPATPPAPDQWHAGDQQRRPYCLPLPHRITAAELPVNSRSAECASGRYLVGVTGPDNRWWSWGPGAVGLVLGREGMGKSTLLLLLAANLGSAARLFRLGQAATAEEGGTPDDPGKEVRFILIDDADRDPSRATRLLERAASQGLSVVLTARPSASLGYALPVGSVLRSGESVLVLGPIGRAEADQLGFRVPELSRDVPGRGVALDEGRVRRIQCLFPVDPD</sequence>
<keyword evidence="5" id="KW-0812">Transmembrane</keyword>
<keyword evidence="3 4" id="KW-0067">ATP-binding</keyword>
<evidence type="ECO:0000256" key="3">
    <source>
        <dbReference type="ARBA" id="ARBA00022840"/>
    </source>
</evidence>
<dbReference type="InterPro" id="IPR027417">
    <property type="entry name" value="P-loop_NTPase"/>
</dbReference>
<protein>
    <submittedName>
        <fullName evidence="8">S-DNA-T family DNA segregation ATPase FtsK/SpoIIIE</fullName>
    </submittedName>
</protein>
<reference evidence="8 9" key="1">
    <citation type="submission" date="2020-08" db="EMBL/GenBank/DDBJ databases">
        <title>Sequencing the genomes of 1000 actinobacteria strains.</title>
        <authorList>
            <person name="Klenk H.-P."/>
        </authorList>
    </citation>
    <scope>NUCLEOTIDE SEQUENCE [LARGE SCALE GENOMIC DNA]</scope>
    <source>
        <strain evidence="8 9">DSM 22826</strain>
    </source>
</reference>
<keyword evidence="5" id="KW-1133">Transmembrane helix</keyword>
<feature type="domain" description="FtsK" evidence="7">
    <location>
        <begin position="519"/>
        <end position="709"/>
    </location>
</feature>
<dbReference type="InterPro" id="IPR032030">
    <property type="entry name" value="YscD_cytoplasmic_dom"/>
</dbReference>
<dbReference type="PROSITE" id="PS50901">
    <property type="entry name" value="FTSK"/>
    <property type="match status" value="1"/>
</dbReference>
<dbReference type="SMART" id="SM00382">
    <property type="entry name" value="AAA"/>
    <property type="match status" value="2"/>
</dbReference>
<dbReference type="Gene3D" id="2.60.200.20">
    <property type="match status" value="1"/>
</dbReference>
<proteinExistence type="predicted"/>
<dbReference type="Gene3D" id="3.40.50.300">
    <property type="entry name" value="P-loop containing nucleotide triphosphate hydrolases"/>
    <property type="match status" value="2"/>
</dbReference>
<dbReference type="Proteomes" id="UP000523000">
    <property type="component" value="Unassembled WGS sequence"/>
</dbReference>
<feature type="transmembrane region" description="Helical" evidence="5">
    <location>
        <begin position="206"/>
        <end position="224"/>
    </location>
</feature>
<dbReference type="RefSeq" id="WP_183511585.1">
    <property type="nucleotide sequence ID" value="NZ_BAABGK010000019.1"/>
</dbReference>
<feature type="transmembrane region" description="Helical" evidence="5">
    <location>
        <begin position="230"/>
        <end position="251"/>
    </location>
</feature>
<comment type="caution">
    <text evidence="8">The sequence shown here is derived from an EMBL/GenBank/DDBJ whole genome shotgun (WGS) entry which is preliminary data.</text>
</comment>
<dbReference type="GO" id="GO:0005524">
    <property type="term" value="F:ATP binding"/>
    <property type="evidence" value="ECO:0007669"/>
    <property type="project" value="UniProtKB-UniRule"/>
</dbReference>
<organism evidence="8 9">
    <name type="scientific">Paeniglutamicibacter cryotolerans</name>
    <dbReference type="NCBI Taxonomy" id="670079"/>
    <lineage>
        <taxon>Bacteria</taxon>
        <taxon>Bacillati</taxon>
        <taxon>Actinomycetota</taxon>
        <taxon>Actinomycetes</taxon>
        <taxon>Micrococcales</taxon>
        <taxon>Micrococcaceae</taxon>
        <taxon>Paeniglutamicibacter</taxon>
    </lineage>
</organism>
<keyword evidence="9" id="KW-1185">Reference proteome</keyword>
<dbReference type="AlphaFoldDB" id="A0A839QL24"/>
<evidence type="ECO:0000313" key="9">
    <source>
        <dbReference type="Proteomes" id="UP000523000"/>
    </source>
</evidence>
<dbReference type="EMBL" id="JACHVS010000001">
    <property type="protein sequence ID" value="MBB2996313.1"/>
    <property type="molecule type" value="Genomic_DNA"/>
</dbReference>